<dbReference type="PANTHER" id="PTHR44845:SF6">
    <property type="entry name" value="BETA-ALANINE-ACTIVATING ENZYME"/>
    <property type="match status" value="1"/>
</dbReference>
<dbReference type="PROSITE" id="PS00455">
    <property type="entry name" value="AMP_BINDING"/>
    <property type="match status" value="1"/>
</dbReference>
<dbReference type="SUPFAM" id="SSF56801">
    <property type="entry name" value="Acetyl-CoA synthetase-like"/>
    <property type="match status" value="1"/>
</dbReference>
<reference evidence="10 11" key="1">
    <citation type="submission" date="2019-12" db="EMBL/GenBank/DDBJ databases">
        <title>Microbes associate with the intestines of laboratory mice.</title>
        <authorList>
            <person name="Navarre W."/>
            <person name="Wong E."/>
        </authorList>
    </citation>
    <scope>NUCLEOTIDE SEQUENCE [LARGE SCALE GENOMIC DNA]</scope>
    <source>
        <strain evidence="10 11">NM66_B29</strain>
    </source>
</reference>
<comment type="caution">
    <text evidence="10">The sequence shown here is derived from an EMBL/GenBank/DDBJ whole genome shotgun (WGS) entry which is preliminary data.</text>
</comment>
<evidence type="ECO:0000256" key="6">
    <source>
        <dbReference type="ARBA" id="ARBA00054605"/>
    </source>
</evidence>
<dbReference type="EMBL" id="WSRR01000013">
    <property type="protein sequence ID" value="MVX61070.1"/>
    <property type="molecule type" value="Genomic_DNA"/>
</dbReference>
<evidence type="ECO:0000259" key="8">
    <source>
        <dbReference type="Pfam" id="PF00501"/>
    </source>
</evidence>
<keyword evidence="3" id="KW-0597">Phosphoprotein</keyword>
<dbReference type="Gene3D" id="3.30.300.30">
    <property type="match status" value="1"/>
</dbReference>
<comment type="function">
    <text evidence="6">Catalyzes the first step in the D-alanylation of lipoteichoic acid (LTA), the activation of D-alanine and its transfer onto the D-alanyl carrier protein (Dcp) DltC. In an ATP-dependent two-step reaction, forms a high energy D-alanyl-AMP intermediate, followed by transfer of the D-alanyl residue as a thiol ester to the phosphopantheinyl prosthetic group of the Dcp. D-alanylation of LTA plays an important role in modulating the properties of the cell wall in Gram-positive bacteria, influencing the net charge of the cell wall.</text>
</comment>
<accession>A0A6N8JQH0</accession>
<keyword evidence="1" id="KW-0596">Phosphopantetheine</keyword>
<dbReference type="Pfam" id="PF13193">
    <property type="entry name" value="AMP-binding_C"/>
    <property type="match status" value="1"/>
</dbReference>
<dbReference type="AlphaFoldDB" id="A0A6N8JQH0"/>
<comment type="similarity">
    <text evidence="7">Belongs to the ATP-dependent AMP-binding enzyme family. DltA subfamily.</text>
</comment>
<dbReference type="InterPro" id="IPR000873">
    <property type="entry name" value="AMP-dep_synth/lig_dom"/>
</dbReference>
<dbReference type="InterPro" id="IPR025110">
    <property type="entry name" value="AMP-bd_C"/>
</dbReference>
<feature type="domain" description="AMP-binding enzyme C-terminal" evidence="9">
    <location>
        <begin position="280"/>
        <end position="358"/>
    </location>
</feature>
<keyword evidence="5" id="KW-0067">ATP-binding</keyword>
<dbReference type="RefSeq" id="WP_160346006.1">
    <property type="nucleotide sequence ID" value="NZ_WSRR01000013.1"/>
</dbReference>
<dbReference type="InterPro" id="IPR045851">
    <property type="entry name" value="AMP-bd_C_sf"/>
</dbReference>
<evidence type="ECO:0000256" key="4">
    <source>
        <dbReference type="ARBA" id="ARBA00022741"/>
    </source>
</evidence>
<evidence type="ECO:0000256" key="2">
    <source>
        <dbReference type="ARBA" id="ARBA00022490"/>
    </source>
</evidence>
<keyword evidence="11" id="KW-1185">Reference proteome</keyword>
<evidence type="ECO:0000256" key="1">
    <source>
        <dbReference type="ARBA" id="ARBA00022450"/>
    </source>
</evidence>
<dbReference type="InterPro" id="IPR042099">
    <property type="entry name" value="ANL_N_sf"/>
</dbReference>
<dbReference type="OrthoDB" id="2472181at2"/>
<evidence type="ECO:0000259" key="9">
    <source>
        <dbReference type="Pfam" id="PF13193"/>
    </source>
</evidence>
<sequence>MSGDDVFYLLFTSGSTGRPKGVQMPSRCVDAFMDYFGKLFPAGPDRISFNRVPYTFDVSLFDIVAGLSAGYTLFALESECEQSMSASFEALAASDLTAWVSTPSYIEMCLADPSFNAQLLPRLDTIVLCGEVFRNAAASKLLDRFPGVRIFNTYGPTETQAVTDIEVTREVADQSNPLPVGFLNPEVRAVIRDVETGDVLPSGQMGEVYLEGATVSLGYFGRPDLTEAVFSERTGADGETVRSYKTGDKGYLDEQGRLYCLGRLDFQVKLNGFRVELGDVEQGLASLPSVKEAVVLPAEKDGKVSHLVAHVQLADSAVEPSFKRGQQIKAELRQVLPDYMIPKKIVFHESFALNVNGKIDRKALA</sequence>
<feature type="domain" description="AMP-dependent synthetase/ligase" evidence="8">
    <location>
        <begin position="3"/>
        <end position="220"/>
    </location>
</feature>
<dbReference type="GO" id="GO:0005524">
    <property type="term" value="F:ATP binding"/>
    <property type="evidence" value="ECO:0007669"/>
    <property type="project" value="UniProtKB-KW"/>
</dbReference>
<evidence type="ECO:0000256" key="3">
    <source>
        <dbReference type="ARBA" id="ARBA00022553"/>
    </source>
</evidence>
<protein>
    <submittedName>
        <fullName evidence="10">AMP-binding protein</fullName>
    </submittedName>
</protein>
<dbReference type="PANTHER" id="PTHR44845">
    <property type="entry name" value="CARRIER DOMAIN-CONTAINING PROTEIN"/>
    <property type="match status" value="1"/>
</dbReference>
<gene>
    <name evidence="10" type="ORF">GKZ27_06345</name>
</gene>
<dbReference type="InterPro" id="IPR020845">
    <property type="entry name" value="AMP-binding_CS"/>
</dbReference>
<keyword evidence="4" id="KW-0547">Nucleotide-binding</keyword>
<organism evidence="10 11">
    <name type="scientific">Adlercreutzia mucosicola</name>
    <dbReference type="NCBI Taxonomy" id="580026"/>
    <lineage>
        <taxon>Bacteria</taxon>
        <taxon>Bacillati</taxon>
        <taxon>Actinomycetota</taxon>
        <taxon>Coriobacteriia</taxon>
        <taxon>Eggerthellales</taxon>
        <taxon>Eggerthellaceae</taxon>
        <taxon>Adlercreutzia</taxon>
    </lineage>
</organism>
<proteinExistence type="inferred from homology"/>
<dbReference type="FunFam" id="3.30.300.30:FF:000012">
    <property type="entry name" value="D-alanine--D-alanyl carrier protein ligase"/>
    <property type="match status" value="1"/>
</dbReference>
<name>A0A6N8JQH0_9ACTN</name>
<dbReference type="Gene3D" id="3.40.50.12780">
    <property type="entry name" value="N-terminal domain of ligase-like"/>
    <property type="match status" value="1"/>
</dbReference>
<dbReference type="Proteomes" id="UP000463388">
    <property type="component" value="Unassembled WGS sequence"/>
</dbReference>
<dbReference type="Pfam" id="PF00501">
    <property type="entry name" value="AMP-binding"/>
    <property type="match status" value="1"/>
</dbReference>
<keyword evidence="2" id="KW-0963">Cytoplasm</keyword>
<evidence type="ECO:0000313" key="10">
    <source>
        <dbReference type="EMBL" id="MVX61070.1"/>
    </source>
</evidence>
<evidence type="ECO:0000256" key="7">
    <source>
        <dbReference type="ARBA" id="ARBA00061336"/>
    </source>
</evidence>
<evidence type="ECO:0000256" key="5">
    <source>
        <dbReference type="ARBA" id="ARBA00022840"/>
    </source>
</evidence>
<evidence type="ECO:0000313" key="11">
    <source>
        <dbReference type="Proteomes" id="UP000463388"/>
    </source>
</evidence>